<reference evidence="1" key="1">
    <citation type="journal article" date="2014" name="Int. J. Syst. Evol. Microbiol.">
        <title>Complete genome of a new Firmicutes species belonging to the dominant human colonic microbiota ('Ruminococcus bicirculans') reveals two chromosomes and a selective capacity to utilize plant glucans.</title>
        <authorList>
            <consortium name="NISC Comparative Sequencing Program"/>
            <person name="Wegmann U."/>
            <person name="Louis P."/>
            <person name="Goesmann A."/>
            <person name="Henrissat B."/>
            <person name="Duncan S.H."/>
            <person name="Flint H.J."/>
        </authorList>
    </citation>
    <scope>NUCLEOTIDE SEQUENCE</scope>
    <source>
        <strain evidence="1">NBRC 105001</strain>
    </source>
</reference>
<gene>
    <name evidence="2" type="ORF">BTO23_20540</name>
    <name evidence="1" type="ORF">GCM10007855_37080</name>
</gene>
<protein>
    <submittedName>
        <fullName evidence="2">Type IV secretion system protein B4</fullName>
    </submittedName>
</protein>
<evidence type="ECO:0000313" key="1">
    <source>
        <dbReference type="EMBL" id="GLR76833.1"/>
    </source>
</evidence>
<dbReference type="AlphaFoldDB" id="A0A2S7X130"/>
<dbReference type="Proteomes" id="UP000239273">
    <property type="component" value="Unassembled WGS sequence"/>
</dbReference>
<reference evidence="1" key="4">
    <citation type="submission" date="2023-01" db="EMBL/GenBank/DDBJ databases">
        <title>Draft genome sequence of Aliivibrio sifiae strain NBRC 105001.</title>
        <authorList>
            <person name="Sun Q."/>
            <person name="Mori K."/>
        </authorList>
    </citation>
    <scope>NUCLEOTIDE SEQUENCE</scope>
    <source>
        <strain evidence="1">NBRC 105001</strain>
    </source>
</reference>
<reference evidence="4" key="3">
    <citation type="journal article" date="2019" name="Int. J. Syst. Evol. Microbiol.">
        <title>The Global Catalogue of Microorganisms (GCM) 10K type strain sequencing project: providing services to taxonomists for standard genome sequencing and annotation.</title>
        <authorList>
            <consortium name="The Broad Institute Genomics Platform"/>
            <consortium name="The Broad Institute Genome Sequencing Center for Infectious Disease"/>
            <person name="Wu L."/>
            <person name="Ma J."/>
        </authorList>
    </citation>
    <scope>NUCLEOTIDE SEQUENCE [LARGE SCALE GENOMIC DNA]</scope>
    <source>
        <strain evidence="4">NBRC 105001</strain>
    </source>
</reference>
<evidence type="ECO:0000313" key="2">
    <source>
        <dbReference type="EMBL" id="PQJ83533.1"/>
    </source>
</evidence>
<keyword evidence="4" id="KW-1185">Reference proteome</keyword>
<dbReference type="OrthoDB" id="9816422at2"/>
<organism evidence="2 3">
    <name type="scientific">Aliivibrio sifiae</name>
    <dbReference type="NCBI Taxonomy" id="566293"/>
    <lineage>
        <taxon>Bacteria</taxon>
        <taxon>Pseudomonadati</taxon>
        <taxon>Pseudomonadota</taxon>
        <taxon>Gammaproteobacteria</taxon>
        <taxon>Vibrionales</taxon>
        <taxon>Vibrionaceae</taxon>
        <taxon>Aliivibrio</taxon>
    </lineage>
</organism>
<sequence length="834" mass="93687">MAALNHAIHTFAAMDSMAITDTGHVIGVLELSGAEPALLSDTDKSLITHLLRSLIQRLPVDASLTQYYFHQNNIPVTLSERDNPRSNLVSTRRAEFLTNKRDINQSFLYWAIDIAPSSSLTEGKGLVTAFFNALFNKDKRHEFFLALSHRECHLLEGRALLAQMDALNDALDKLLLGLSFRSLSNNKLNDGQLFFLQKALVHLSPSYLSRSDEMAPSSDWDKYLATVEVQPVVINGIHYLKVTAEQTIYARIASVQGVGMESTPESAWGSELAPSLEKGNYLFFTRFTPFSNPEKHRMVKSREDEIYRSQVTITDLVMGTSSSDSMRQKINANPRLKATLSELDGINHDSDKYGTFKSTIVVFDTTPNLVNERVKRLNSVLENAHFHLLWESIGLLDAYESILLGAMPTSLRTSTINTTQAAALSLFYRSNVGLPQWEFGASKEEALYILESDDGVPFHYTPFVGDKCLVIGVGPTRSGKTFFKNCVATHFSKLGGMYCAMDIDNGSEPIARFFQEEGAIFRLSDTQTCEGFNPFMMATGSNDDGFRRHMMGLIRLMLQENEAIELQTLTSEEQQQLDHAILTTISQDNDALKNFSAMLGQCAPSVNKKLAYFKRGGLYGRLFDNDVDAIGVLDKPFSVYNTEGVKDLPRLAALVNTELFFRAVRLFENPDYRERAKFLEVDECQYVLSQKGAAEFLIKKARTWFKHGGGMGFWTQSPKHYSSLDEWSTLRSAATTFIFMSDKEMSEHEYIEAFPFLSPHECHVILNLIPKQQAFIKQMDIGVAKVVNLHVEPEQYVIATSRPHEAALAMRIYAQESNIDVAIDKIVNELGLRK</sequence>
<reference evidence="2 3" key="2">
    <citation type="submission" date="2016-12" db="EMBL/GenBank/DDBJ databases">
        <title>Diversity of luminous bacteria.</title>
        <authorList>
            <person name="Yoshizawa S."/>
            <person name="Kogure K."/>
        </authorList>
    </citation>
    <scope>NUCLEOTIDE SEQUENCE [LARGE SCALE GENOMIC DNA]</scope>
    <source>
        <strain evidence="2 3">NBRC 105001</strain>
    </source>
</reference>
<dbReference type="Gene3D" id="1.10.8.730">
    <property type="match status" value="1"/>
</dbReference>
<dbReference type="InterPro" id="IPR027417">
    <property type="entry name" value="P-loop_NTPase"/>
</dbReference>
<comment type="caution">
    <text evidence="2">The sequence shown here is derived from an EMBL/GenBank/DDBJ whole genome shotgun (WGS) entry which is preliminary data.</text>
</comment>
<dbReference type="RefSeq" id="WP_105064457.1">
    <property type="nucleotide sequence ID" value="NZ_BSOU01000014.1"/>
</dbReference>
<evidence type="ECO:0000313" key="4">
    <source>
        <dbReference type="Proteomes" id="UP001156660"/>
    </source>
</evidence>
<accession>A0A2S7X130</accession>
<proteinExistence type="predicted"/>
<dbReference type="EMBL" id="BSOU01000014">
    <property type="protein sequence ID" value="GLR76833.1"/>
    <property type="molecule type" value="Genomic_DNA"/>
</dbReference>
<dbReference type="SUPFAM" id="SSF52540">
    <property type="entry name" value="P-loop containing nucleoside triphosphate hydrolases"/>
    <property type="match status" value="1"/>
</dbReference>
<dbReference type="EMBL" id="MSCP01000005">
    <property type="protein sequence ID" value="PQJ83533.1"/>
    <property type="molecule type" value="Genomic_DNA"/>
</dbReference>
<evidence type="ECO:0000313" key="3">
    <source>
        <dbReference type="Proteomes" id="UP000239273"/>
    </source>
</evidence>
<dbReference type="Gene3D" id="3.40.50.300">
    <property type="entry name" value="P-loop containing nucleotide triphosphate hydrolases"/>
    <property type="match status" value="1"/>
</dbReference>
<name>A0A2S7X130_9GAMM</name>
<dbReference type="Proteomes" id="UP001156660">
    <property type="component" value="Unassembled WGS sequence"/>
</dbReference>